<dbReference type="eggNOG" id="COG0297">
    <property type="taxonomic scope" value="Bacteria"/>
</dbReference>
<evidence type="ECO:0000256" key="1">
    <source>
        <dbReference type="SAM" id="MobiDB-lite"/>
    </source>
</evidence>
<feature type="domain" description="Glycosyltransferase subfamily 4-like N-terminal" evidence="2">
    <location>
        <begin position="37"/>
        <end position="194"/>
    </location>
</feature>
<proteinExistence type="predicted"/>
<dbReference type="InterPro" id="IPR050194">
    <property type="entry name" value="Glycosyltransferase_grp1"/>
</dbReference>
<dbReference type="AlphaFoldDB" id="C6DZW6"/>
<protein>
    <submittedName>
        <fullName evidence="3">Glycosyl transferase group 1</fullName>
    </submittedName>
</protein>
<dbReference type="EMBL" id="CP001661">
    <property type="protein sequence ID" value="ACT18510.1"/>
    <property type="molecule type" value="Genomic_DNA"/>
</dbReference>
<organism evidence="3">
    <name type="scientific">Geobacter sp. (strain M21)</name>
    <dbReference type="NCBI Taxonomy" id="443144"/>
    <lineage>
        <taxon>Bacteria</taxon>
        <taxon>Pseudomonadati</taxon>
        <taxon>Thermodesulfobacteriota</taxon>
        <taxon>Desulfuromonadia</taxon>
        <taxon>Geobacterales</taxon>
        <taxon>Geobacteraceae</taxon>
        <taxon>Geobacter</taxon>
    </lineage>
</organism>
<dbReference type="eggNOG" id="COG0438">
    <property type="taxonomic scope" value="Bacteria"/>
</dbReference>
<accession>C6DZW6</accession>
<dbReference type="Gene3D" id="3.40.50.2000">
    <property type="entry name" value="Glycogen Phosphorylase B"/>
    <property type="match status" value="2"/>
</dbReference>
<name>C6DZW6_GEOSM</name>
<dbReference type="PANTHER" id="PTHR45947">
    <property type="entry name" value="SULFOQUINOVOSYL TRANSFERASE SQD2"/>
    <property type="match status" value="1"/>
</dbReference>
<dbReference type="Pfam" id="PF13692">
    <property type="entry name" value="Glyco_trans_1_4"/>
    <property type="match status" value="1"/>
</dbReference>
<dbReference type="InterPro" id="IPR028098">
    <property type="entry name" value="Glyco_trans_4-like_N"/>
</dbReference>
<dbReference type="CAZy" id="GT4">
    <property type="family name" value="Glycosyltransferase Family 4"/>
</dbReference>
<evidence type="ECO:0000259" key="2">
    <source>
        <dbReference type="Pfam" id="PF13439"/>
    </source>
</evidence>
<dbReference type="Pfam" id="PF13439">
    <property type="entry name" value="Glyco_transf_4"/>
    <property type="match status" value="1"/>
</dbReference>
<dbReference type="PANTHER" id="PTHR45947:SF3">
    <property type="entry name" value="SULFOQUINOVOSYL TRANSFERASE SQD2"/>
    <property type="match status" value="1"/>
</dbReference>
<dbReference type="STRING" id="443144.GM21_2467"/>
<dbReference type="GO" id="GO:0016757">
    <property type="term" value="F:glycosyltransferase activity"/>
    <property type="evidence" value="ECO:0007669"/>
    <property type="project" value="UniProtKB-ARBA"/>
</dbReference>
<dbReference type="KEGG" id="gem:GM21_2467"/>
<keyword evidence="3" id="KW-0808">Transferase</keyword>
<dbReference type="SUPFAM" id="SSF53756">
    <property type="entry name" value="UDP-Glycosyltransferase/glycogen phosphorylase"/>
    <property type="match status" value="1"/>
</dbReference>
<evidence type="ECO:0000313" key="3">
    <source>
        <dbReference type="EMBL" id="ACT18510.1"/>
    </source>
</evidence>
<dbReference type="CDD" id="cd03801">
    <property type="entry name" value="GT4_PimA-like"/>
    <property type="match status" value="1"/>
</dbReference>
<dbReference type="HOGENOM" id="CLU_009583_0_3_7"/>
<sequence>MEPRPTQGVPRVMDLRGTYKGGGGPDKTVLNSAAQHDPARVYVLVTYLRQPDDHEFQIPEMAKKLGIDYVDLCDGSTLDLACLRGLAALLDRHQLEVVHAHDDKTLLYAYILRLMRPGLRILYTCHSHAVMLREDFRSLAAYLKFRARQKLQIWLMCQYLKPVITVSNDTRDRLVANGVDEGGVAVLHNGIDTSVWQRAGSTPVLRDELKIGEGGLLVGTVARITPEKDLGTFYEVARRVALELPEVRFAIVGDGYGDELEQARGEVARLGLEKVVHFTGHRNDLRDVYVSFDVFLMTSVTEGLPNTLLEAMALGVPSVSTDVGGIPELLQDGEGGYLAPAGDAEKLARRVLELLGSADLRERFSRQCRERIERHFSFGRRVRLMEDYYHWFAGCGNRPDQEAATEELRYVG</sequence>
<gene>
    <name evidence="3" type="ordered locus">GM21_2467</name>
</gene>
<feature type="region of interest" description="Disordered" evidence="1">
    <location>
        <begin position="1"/>
        <end position="27"/>
    </location>
</feature>
<reference evidence="3" key="1">
    <citation type="submission" date="2009-07" db="EMBL/GenBank/DDBJ databases">
        <title>Complete sequence of Geobacter sp. M21.</title>
        <authorList>
            <consortium name="US DOE Joint Genome Institute"/>
            <person name="Lucas S."/>
            <person name="Copeland A."/>
            <person name="Lapidus A."/>
            <person name="Glavina del Rio T."/>
            <person name="Dalin E."/>
            <person name="Tice H."/>
            <person name="Bruce D."/>
            <person name="Goodwin L."/>
            <person name="Pitluck S."/>
            <person name="Saunders E."/>
            <person name="Brettin T."/>
            <person name="Detter J.C."/>
            <person name="Han C."/>
            <person name="Larimer F."/>
            <person name="Land M."/>
            <person name="Hauser L."/>
            <person name="Kyrpides N."/>
            <person name="Ovchinnikova G."/>
            <person name="Lovley D."/>
        </authorList>
    </citation>
    <scope>NUCLEOTIDE SEQUENCE [LARGE SCALE GENOMIC DNA]</scope>
    <source>
        <strain evidence="3">M21</strain>
    </source>
</reference>